<gene>
    <name evidence="5" type="ORF">B9G39_19095</name>
</gene>
<dbReference type="EMBL" id="NDXW01000001">
    <property type="protein sequence ID" value="RDH45384.1"/>
    <property type="molecule type" value="Genomic_DNA"/>
</dbReference>
<feature type="chain" id="PRO_5020703245" evidence="3">
    <location>
        <begin position="24"/>
        <end position="424"/>
    </location>
</feature>
<evidence type="ECO:0000256" key="3">
    <source>
        <dbReference type="SAM" id="SignalP"/>
    </source>
</evidence>
<comment type="subcellular location">
    <subcellularLocation>
        <location evidence="1">Cell envelope</location>
    </subcellularLocation>
</comment>
<dbReference type="Gene3D" id="1.20.1420.20">
    <property type="entry name" value="M75 peptidase, HXXE motif"/>
    <property type="match status" value="1"/>
</dbReference>
<dbReference type="AlphaFoldDB" id="A0A4P9VSN7"/>
<comment type="caution">
    <text evidence="5">The sequence shown here is derived from an EMBL/GenBank/DDBJ whole genome shotgun (WGS) entry which is preliminary data.</text>
</comment>
<keyword evidence="6" id="KW-1185">Reference proteome</keyword>
<reference evidence="5 6" key="1">
    <citation type="submission" date="2017-04" db="EMBL/GenBank/DDBJ databases">
        <title>Draft genome sequence of Zooshikella ganghwensis VG4 isolated from Red Sea sediments.</title>
        <authorList>
            <person name="Rehman Z."/>
            <person name="Alam I."/>
            <person name="Kamau A."/>
            <person name="Bajic V."/>
            <person name="Leiknes T."/>
        </authorList>
    </citation>
    <scope>NUCLEOTIDE SEQUENCE [LARGE SCALE GENOMIC DNA]</scope>
    <source>
        <strain evidence="5 6">VG4</strain>
    </source>
</reference>
<proteinExistence type="predicted"/>
<feature type="signal peptide" evidence="3">
    <location>
        <begin position="1"/>
        <end position="23"/>
    </location>
</feature>
<sequence length="424" mass="46719">MLRQTVLTCLLTSVVALPLSVQAKTEKDQTPSLKAVVKQYADLAYANYSDALQTAQALHTTINQLAKNPNEDTLKQAKQAWLKARIPYQQTEVFRFGNKIVDDWEGQVNAWPLDEGLIDYVDNKNYEHELGNIGASANIIANTQIKVGSKTIDARTITPELLASLNELGGSEANVATGYHAIEFLLWGQDLHGTQSGAGERKAADFMPGKQCTNQHCDRRVAYLKAASTLLISDLTEMVNQWAPKKNDNYRHELLNESPEQGLRKMFYGMGSLALGELAGERMKVALEANSPEDEHDCFSDNTHNSHYFNAQGINNIFFGRYQRTDGSKLTGPSVADLVKAKQPKAAQEIEKLFNATQSSLQVLVDKAENGMAFDQMIAANNKQGHTIVRNAIQSLVAQTEGIEKAAKVIGIDNLNPDNADHSF</sequence>
<name>A0A4P9VSN7_9GAMM</name>
<dbReference type="Pfam" id="PF09375">
    <property type="entry name" value="Peptidase_M75"/>
    <property type="match status" value="1"/>
</dbReference>
<evidence type="ECO:0000256" key="1">
    <source>
        <dbReference type="ARBA" id="ARBA00004196"/>
    </source>
</evidence>
<protein>
    <submittedName>
        <fullName evidence="5">Peptidase</fullName>
    </submittedName>
</protein>
<keyword evidence="2 3" id="KW-0732">Signal</keyword>
<evidence type="ECO:0000313" key="5">
    <source>
        <dbReference type="EMBL" id="RDH45384.1"/>
    </source>
</evidence>
<evidence type="ECO:0000313" key="6">
    <source>
        <dbReference type="Proteomes" id="UP000257039"/>
    </source>
</evidence>
<dbReference type="InterPro" id="IPR038352">
    <property type="entry name" value="Imelysin_sf"/>
</dbReference>
<dbReference type="Proteomes" id="UP000257039">
    <property type="component" value="Unassembled WGS sequence"/>
</dbReference>
<dbReference type="CDD" id="cd14657">
    <property type="entry name" value="Imelysin_IrpA-like"/>
    <property type="match status" value="1"/>
</dbReference>
<dbReference type="GO" id="GO:0030313">
    <property type="term" value="C:cell envelope"/>
    <property type="evidence" value="ECO:0007669"/>
    <property type="project" value="UniProtKB-SubCell"/>
</dbReference>
<feature type="domain" description="Imelysin-like" evidence="4">
    <location>
        <begin position="44"/>
        <end position="401"/>
    </location>
</feature>
<dbReference type="InterPro" id="IPR018976">
    <property type="entry name" value="Imelysin-like"/>
</dbReference>
<evidence type="ECO:0000256" key="2">
    <source>
        <dbReference type="ARBA" id="ARBA00022729"/>
    </source>
</evidence>
<accession>A0A4P9VSN7</accession>
<dbReference type="RefSeq" id="WP_094788355.1">
    <property type="nucleotide sequence ID" value="NZ_NDXW01000001.1"/>
</dbReference>
<organism evidence="5 6">
    <name type="scientific">Zooshikella ganghwensis</name>
    <dbReference type="NCBI Taxonomy" id="202772"/>
    <lineage>
        <taxon>Bacteria</taxon>
        <taxon>Pseudomonadati</taxon>
        <taxon>Pseudomonadota</taxon>
        <taxon>Gammaproteobacteria</taxon>
        <taxon>Oceanospirillales</taxon>
        <taxon>Zooshikellaceae</taxon>
        <taxon>Zooshikella</taxon>
    </lineage>
</organism>
<evidence type="ECO:0000259" key="4">
    <source>
        <dbReference type="Pfam" id="PF09375"/>
    </source>
</evidence>